<evidence type="ECO:0000313" key="2">
    <source>
        <dbReference type="EMBL" id="TFU00342.1"/>
    </source>
</evidence>
<dbReference type="SUPFAM" id="SSF56935">
    <property type="entry name" value="Porins"/>
    <property type="match status" value="1"/>
</dbReference>
<dbReference type="EMBL" id="SIHO01000004">
    <property type="protein sequence ID" value="TFU00342.1"/>
    <property type="molecule type" value="Genomic_DNA"/>
</dbReference>
<feature type="signal peptide" evidence="1">
    <location>
        <begin position="1"/>
        <end position="27"/>
    </location>
</feature>
<accession>A0A4Y9EJQ6</accession>
<dbReference type="OrthoDB" id="8479273at2"/>
<reference evidence="2 3" key="1">
    <citation type="submission" date="2019-02" db="EMBL/GenBank/DDBJ databases">
        <title>Polymorphobacter sp. isolated from the lake at the Tibet of China.</title>
        <authorList>
            <person name="Li A."/>
        </authorList>
    </citation>
    <scope>NUCLEOTIDE SEQUENCE [LARGE SCALE GENOMIC DNA]</scope>
    <source>
        <strain evidence="2 3">DJ1R-1</strain>
    </source>
</reference>
<name>A0A4Y9EJQ6_9SPHN</name>
<organism evidence="2 3">
    <name type="scientific">Glacieibacterium arshaanense</name>
    <dbReference type="NCBI Taxonomy" id="2511025"/>
    <lineage>
        <taxon>Bacteria</taxon>
        <taxon>Pseudomonadati</taxon>
        <taxon>Pseudomonadota</taxon>
        <taxon>Alphaproteobacteria</taxon>
        <taxon>Sphingomonadales</taxon>
        <taxon>Sphingosinicellaceae</taxon>
        <taxon>Glacieibacterium</taxon>
    </lineage>
</organism>
<dbReference type="Proteomes" id="UP000297737">
    <property type="component" value="Unassembled WGS sequence"/>
</dbReference>
<keyword evidence="1" id="KW-0732">Signal</keyword>
<evidence type="ECO:0000313" key="3">
    <source>
        <dbReference type="Proteomes" id="UP000297737"/>
    </source>
</evidence>
<gene>
    <name evidence="2" type="ORF">EUV02_14915</name>
</gene>
<dbReference type="AlphaFoldDB" id="A0A4Y9EJQ6"/>
<evidence type="ECO:0000256" key="1">
    <source>
        <dbReference type="SAM" id="SignalP"/>
    </source>
</evidence>
<keyword evidence="3" id="KW-1185">Reference proteome</keyword>
<sequence>MGTARSLGTTALLLVAGLCLPSIAAVAATKAKTTHERVVVQSDTSGERLRANSLGSFTPPVFDSKFSFTAPGKSAATARAQTIENAYNFTPSGRNNRKALTLGVTSRVVAPVTDTSRAAAPSEFLVTTPAGYGVDLAVGWKGFAVSGGYSRVDAVAPASLNPVRREAVDVGVSYRFKSWKTSFQLGAESGGTLPLSPLSSAADRRYTAEVGAAYAVSPRLSLSGGVRAQTMQMAPGVLDPNRIDSSVYLGSAFSF</sequence>
<evidence type="ECO:0008006" key="4">
    <source>
        <dbReference type="Google" id="ProtNLM"/>
    </source>
</evidence>
<protein>
    <recommendedName>
        <fullName evidence="4">Porin</fullName>
    </recommendedName>
</protein>
<comment type="caution">
    <text evidence="2">The sequence shown here is derived from an EMBL/GenBank/DDBJ whole genome shotgun (WGS) entry which is preliminary data.</text>
</comment>
<dbReference type="RefSeq" id="WP_135247103.1">
    <property type="nucleotide sequence ID" value="NZ_SIHO01000004.1"/>
</dbReference>
<dbReference type="InterPro" id="IPR023614">
    <property type="entry name" value="Porin_dom_sf"/>
</dbReference>
<dbReference type="Gene3D" id="2.40.160.10">
    <property type="entry name" value="Porin"/>
    <property type="match status" value="1"/>
</dbReference>
<feature type="chain" id="PRO_5021463403" description="Porin" evidence="1">
    <location>
        <begin position="28"/>
        <end position="255"/>
    </location>
</feature>
<proteinExistence type="predicted"/>